<feature type="region of interest" description="Disordered" evidence="1">
    <location>
        <begin position="1"/>
        <end position="25"/>
    </location>
</feature>
<gene>
    <name evidence="2" type="ORF">CC80DRAFT_594369</name>
</gene>
<evidence type="ECO:0000256" key="1">
    <source>
        <dbReference type="SAM" id="MobiDB-lite"/>
    </source>
</evidence>
<evidence type="ECO:0000313" key="3">
    <source>
        <dbReference type="Proteomes" id="UP000800035"/>
    </source>
</evidence>
<dbReference type="Proteomes" id="UP000800035">
    <property type="component" value="Unassembled WGS sequence"/>
</dbReference>
<dbReference type="AlphaFoldDB" id="A0A6A5TR99"/>
<evidence type="ECO:0000313" key="2">
    <source>
        <dbReference type="EMBL" id="KAF1955171.1"/>
    </source>
</evidence>
<keyword evidence="3" id="KW-1185">Reference proteome</keyword>
<name>A0A6A5TR99_9PLEO</name>
<reference evidence="2" key="1">
    <citation type="journal article" date="2020" name="Stud. Mycol.">
        <title>101 Dothideomycetes genomes: a test case for predicting lifestyles and emergence of pathogens.</title>
        <authorList>
            <person name="Haridas S."/>
            <person name="Albert R."/>
            <person name="Binder M."/>
            <person name="Bloem J."/>
            <person name="Labutti K."/>
            <person name="Salamov A."/>
            <person name="Andreopoulos B."/>
            <person name="Baker S."/>
            <person name="Barry K."/>
            <person name="Bills G."/>
            <person name="Bluhm B."/>
            <person name="Cannon C."/>
            <person name="Castanera R."/>
            <person name="Culley D."/>
            <person name="Daum C."/>
            <person name="Ezra D."/>
            <person name="Gonzalez J."/>
            <person name="Henrissat B."/>
            <person name="Kuo A."/>
            <person name="Liang C."/>
            <person name="Lipzen A."/>
            <person name="Lutzoni F."/>
            <person name="Magnuson J."/>
            <person name="Mondo S."/>
            <person name="Nolan M."/>
            <person name="Ohm R."/>
            <person name="Pangilinan J."/>
            <person name="Park H.-J."/>
            <person name="Ramirez L."/>
            <person name="Alfaro M."/>
            <person name="Sun H."/>
            <person name="Tritt A."/>
            <person name="Yoshinaga Y."/>
            <person name="Zwiers L.-H."/>
            <person name="Turgeon B."/>
            <person name="Goodwin S."/>
            <person name="Spatafora J."/>
            <person name="Crous P."/>
            <person name="Grigoriev I."/>
        </authorList>
    </citation>
    <scope>NUCLEOTIDE SEQUENCE</scope>
    <source>
        <strain evidence="2">CBS 675.92</strain>
    </source>
</reference>
<proteinExistence type="predicted"/>
<protein>
    <submittedName>
        <fullName evidence="2">Uncharacterized protein</fullName>
    </submittedName>
</protein>
<dbReference type="EMBL" id="ML976995">
    <property type="protein sequence ID" value="KAF1955171.1"/>
    <property type="molecule type" value="Genomic_DNA"/>
</dbReference>
<organism evidence="2 3">
    <name type="scientific">Byssothecium circinans</name>
    <dbReference type="NCBI Taxonomy" id="147558"/>
    <lineage>
        <taxon>Eukaryota</taxon>
        <taxon>Fungi</taxon>
        <taxon>Dikarya</taxon>
        <taxon>Ascomycota</taxon>
        <taxon>Pezizomycotina</taxon>
        <taxon>Dothideomycetes</taxon>
        <taxon>Pleosporomycetidae</taxon>
        <taxon>Pleosporales</taxon>
        <taxon>Massarineae</taxon>
        <taxon>Massarinaceae</taxon>
        <taxon>Byssothecium</taxon>
    </lineage>
</organism>
<accession>A0A6A5TR99</accession>
<sequence>MPSADGPPQVRTPTPVSTDSESDTAYPAQRAFKWAPTYGGLWNDVDLPGSDAWSIKRGHPSITALKANFAHAEHEGGCFSHCKGGRMSKRQSMRLHPPSVLKATVPLTQPKSLYMDTWLGYHIS</sequence>